<keyword evidence="1" id="KW-0812">Transmembrane</keyword>
<feature type="transmembrane region" description="Helical" evidence="1">
    <location>
        <begin position="84"/>
        <end position="111"/>
    </location>
</feature>
<dbReference type="EMBL" id="LBPR01000008">
    <property type="protein sequence ID" value="KKP61717.1"/>
    <property type="molecule type" value="Genomic_DNA"/>
</dbReference>
<keyword evidence="1" id="KW-1133">Transmembrane helix</keyword>
<dbReference type="Proteomes" id="UP000034004">
    <property type="component" value="Unassembled WGS sequence"/>
</dbReference>
<evidence type="ECO:0000256" key="1">
    <source>
        <dbReference type="SAM" id="Phobius"/>
    </source>
</evidence>
<accession>A0A0G0E2X7</accession>
<gene>
    <name evidence="2" type="ORF">UR56_C0008G0021</name>
</gene>
<organism evidence="2 3">
    <name type="scientific">Candidatus Roizmanbacteria bacterium GW2011_GWC2_34_23</name>
    <dbReference type="NCBI Taxonomy" id="1618484"/>
    <lineage>
        <taxon>Bacteria</taxon>
        <taxon>Candidatus Roizmaniibacteriota</taxon>
    </lineage>
</organism>
<feature type="transmembrane region" description="Helical" evidence="1">
    <location>
        <begin position="38"/>
        <end position="63"/>
    </location>
</feature>
<dbReference type="STRING" id="1618484.UR56_C0008G0021"/>
<sequence>MKYLAEVDPEIQKLFGDISPPAAMNVGGGDPVQGLGKFIGFGIQMFILVAGLFMLVYLLWGAFDWISSSGEKEKITKAQNKITNALIGIVLVFVVLVVFNLLAGNILGIIVVDPNNPNGFQIKLPTLGE</sequence>
<evidence type="ECO:0000313" key="2">
    <source>
        <dbReference type="EMBL" id="KKP61717.1"/>
    </source>
</evidence>
<dbReference type="Pfam" id="PF18895">
    <property type="entry name" value="T4SS_pilin"/>
    <property type="match status" value="1"/>
</dbReference>
<keyword evidence="1" id="KW-0472">Membrane</keyword>
<proteinExistence type="predicted"/>
<name>A0A0G0E2X7_9BACT</name>
<evidence type="ECO:0000313" key="3">
    <source>
        <dbReference type="Proteomes" id="UP000034004"/>
    </source>
</evidence>
<protein>
    <recommendedName>
        <fullName evidence="4">Integral membrane protein</fullName>
    </recommendedName>
</protein>
<comment type="caution">
    <text evidence="2">The sequence shown here is derived from an EMBL/GenBank/DDBJ whole genome shotgun (WGS) entry which is preliminary data.</text>
</comment>
<reference evidence="2 3" key="1">
    <citation type="journal article" date="2015" name="Nature">
        <title>rRNA introns, odd ribosomes, and small enigmatic genomes across a large radiation of phyla.</title>
        <authorList>
            <person name="Brown C.T."/>
            <person name="Hug L.A."/>
            <person name="Thomas B.C."/>
            <person name="Sharon I."/>
            <person name="Castelle C.J."/>
            <person name="Singh A."/>
            <person name="Wilkins M.J."/>
            <person name="Williams K.H."/>
            <person name="Banfield J.F."/>
        </authorList>
    </citation>
    <scope>NUCLEOTIDE SEQUENCE [LARGE SCALE GENOMIC DNA]</scope>
</reference>
<dbReference type="AlphaFoldDB" id="A0A0G0E2X7"/>
<evidence type="ECO:0008006" key="4">
    <source>
        <dbReference type="Google" id="ProtNLM"/>
    </source>
</evidence>
<dbReference type="InterPro" id="IPR043993">
    <property type="entry name" value="T4SS_pilin"/>
</dbReference>